<evidence type="ECO:0008006" key="9">
    <source>
        <dbReference type="Google" id="ProtNLM"/>
    </source>
</evidence>
<organism evidence="7 8">
    <name type="scientific">Bacillus weihaiensis</name>
    <dbReference type="NCBI Taxonomy" id="1547283"/>
    <lineage>
        <taxon>Bacteria</taxon>
        <taxon>Bacillati</taxon>
        <taxon>Bacillota</taxon>
        <taxon>Bacilli</taxon>
        <taxon>Bacillales</taxon>
        <taxon>Bacillaceae</taxon>
        <taxon>Bacillus</taxon>
    </lineage>
</organism>
<reference evidence="7 8" key="1">
    <citation type="journal article" date="2016" name="Sci. Rep.">
        <title>Complete genome sequence and transcriptomic analysis of a novel marine strain Bacillus weihaiensis reveals the mechanism of brown algae degradation.</title>
        <authorList>
            <person name="Zhu Y."/>
            <person name="Chen P."/>
            <person name="Bao Y."/>
            <person name="Men Y."/>
            <person name="Zeng Y."/>
            <person name="Yang J."/>
            <person name="Sun J."/>
            <person name="Sun Y."/>
        </authorList>
    </citation>
    <scope>NUCLEOTIDE SEQUENCE [LARGE SCALE GENOMIC DNA]</scope>
    <source>
        <strain evidence="7 8">Alg07</strain>
    </source>
</reference>
<evidence type="ECO:0000256" key="6">
    <source>
        <dbReference type="SAM" id="Phobius"/>
    </source>
</evidence>
<keyword evidence="5 6" id="KW-0472">Membrane</keyword>
<dbReference type="KEGG" id="bwh:A9C19_04385"/>
<dbReference type="Proteomes" id="UP000181936">
    <property type="component" value="Chromosome"/>
</dbReference>
<keyword evidence="8" id="KW-1185">Reference proteome</keyword>
<dbReference type="EMBL" id="CP016020">
    <property type="protein sequence ID" value="APH04033.1"/>
    <property type="molecule type" value="Genomic_DNA"/>
</dbReference>
<dbReference type="GO" id="GO:0005886">
    <property type="term" value="C:plasma membrane"/>
    <property type="evidence" value="ECO:0007669"/>
    <property type="project" value="UniProtKB-SubCell"/>
</dbReference>
<accession>A0A1L3MNU9</accession>
<keyword evidence="2" id="KW-1003">Cell membrane</keyword>
<evidence type="ECO:0000313" key="8">
    <source>
        <dbReference type="Proteomes" id="UP000181936"/>
    </source>
</evidence>
<feature type="transmembrane region" description="Helical" evidence="6">
    <location>
        <begin position="70"/>
        <end position="90"/>
    </location>
</feature>
<dbReference type="InterPro" id="IPR005538">
    <property type="entry name" value="LrgA/CidA"/>
</dbReference>
<evidence type="ECO:0000313" key="7">
    <source>
        <dbReference type="EMBL" id="APH04033.1"/>
    </source>
</evidence>
<comment type="subcellular location">
    <subcellularLocation>
        <location evidence="1">Cell membrane</location>
        <topology evidence="1">Multi-pass membrane protein</topology>
    </subcellularLocation>
</comment>
<keyword evidence="4 6" id="KW-1133">Transmembrane helix</keyword>
<dbReference type="OrthoDB" id="3176438at2"/>
<evidence type="ECO:0000256" key="5">
    <source>
        <dbReference type="ARBA" id="ARBA00023136"/>
    </source>
</evidence>
<name>A0A1L3MNU9_9BACI</name>
<evidence type="ECO:0000256" key="4">
    <source>
        <dbReference type="ARBA" id="ARBA00022989"/>
    </source>
</evidence>
<dbReference type="AlphaFoldDB" id="A0A1L3MNU9"/>
<dbReference type="STRING" id="1547283.A9C19_04385"/>
<gene>
    <name evidence="7" type="ORF">A9C19_04385</name>
</gene>
<sequence length="139" mass="15986">MLIHWRDRIVDFLRIILHIFIFYSIYLLGGYIQQLVGLSIPGSIIGMLLLFASLQLKLVKRKWFSLGSSFLLKHLPVFFLPATVGVMEYLPLFKGWGLMSIFVTLISTIIVMYSSAKISDLLLARSNRVDRDHQKEISL</sequence>
<keyword evidence="3 6" id="KW-0812">Transmembrane</keyword>
<feature type="transmembrane region" description="Helical" evidence="6">
    <location>
        <begin position="96"/>
        <end position="116"/>
    </location>
</feature>
<evidence type="ECO:0000256" key="3">
    <source>
        <dbReference type="ARBA" id="ARBA00022692"/>
    </source>
</evidence>
<dbReference type="Pfam" id="PF03788">
    <property type="entry name" value="LrgA"/>
    <property type="match status" value="1"/>
</dbReference>
<protein>
    <recommendedName>
        <fullName evidence="9">CidA/LrgA family protein</fullName>
    </recommendedName>
</protein>
<dbReference type="PANTHER" id="PTHR33931">
    <property type="entry name" value="HOLIN-LIKE PROTEIN CIDA-RELATED"/>
    <property type="match status" value="1"/>
</dbReference>
<evidence type="ECO:0000256" key="1">
    <source>
        <dbReference type="ARBA" id="ARBA00004651"/>
    </source>
</evidence>
<evidence type="ECO:0000256" key="2">
    <source>
        <dbReference type="ARBA" id="ARBA00022475"/>
    </source>
</evidence>
<feature type="transmembrane region" description="Helical" evidence="6">
    <location>
        <begin position="38"/>
        <end position="58"/>
    </location>
</feature>
<dbReference type="PANTHER" id="PTHR33931:SF2">
    <property type="entry name" value="HOLIN-LIKE PROTEIN CIDA"/>
    <property type="match status" value="1"/>
</dbReference>
<feature type="transmembrane region" description="Helical" evidence="6">
    <location>
        <begin position="12"/>
        <end position="32"/>
    </location>
</feature>
<proteinExistence type="predicted"/>